<dbReference type="EMBL" id="BMNW01000003">
    <property type="protein sequence ID" value="GGM04914.1"/>
    <property type="molecule type" value="Genomic_DNA"/>
</dbReference>
<dbReference type="InterPro" id="IPR011009">
    <property type="entry name" value="Kinase-like_dom_sf"/>
</dbReference>
<keyword evidence="1" id="KW-0418">Kinase</keyword>
<name>A0ABQ2GPI9_9PSED</name>
<organism evidence="1 2">
    <name type="scientific">Pseudomonas asuensis</name>
    <dbReference type="NCBI Taxonomy" id="1825787"/>
    <lineage>
        <taxon>Bacteria</taxon>
        <taxon>Pseudomonadati</taxon>
        <taxon>Pseudomonadota</taxon>
        <taxon>Gammaproteobacteria</taxon>
        <taxon>Pseudomonadales</taxon>
        <taxon>Pseudomonadaceae</taxon>
        <taxon>Pseudomonas</taxon>
    </lineage>
</organism>
<accession>A0ABQ2GPI9</accession>
<comment type="caution">
    <text evidence="1">The sequence shown here is derived from an EMBL/GenBank/DDBJ whole genome shotgun (WGS) entry which is preliminary data.</text>
</comment>
<dbReference type="Pfam" id="PF06293">
    <property type="entry name" value="Kdo"/>
    <property type="match status" value="1"/>
</dbReference>
<dbReference type="PIRSF" id="PIRSF026326">
    <property type="entry name" value="InaA"/>
    <property type="match status" value="1"/>
</dbReference>
<reference evidence="2" key="1">
    <citation type="journal article" date="2019" name="Int. J. Syst. Evol. Microbiol.">
        <title>The Global Catalogue of Microorganisms (GCM) 10K type strain sequencing project: providing services to taxonomists for standard genome sequencing and annotation.</title>
        <authorList>
            <consortium name="The Broad Institute Genomics Platform"/>
            <consortium name="The Broad Institute Genome Sequencing Center for Infectious Disease"/>
            <person name="Wu L."/>
            <person name="Ma J."/>
        </authorList>
    </citation>
    <scope>NUCLEOTIDE SEQUENCE [LARGE SCALE GENOMIC DNA]</scope>
    <source>
        <strain evidence="2">JCM 13501</strain>
    </source>
</reference>
<dbReference type="RefSeq" id="WP_188865531.1">
    <property type="nucleotide sequence ID" value="NZ_BMNW01000003.1"/>
</dbReference>
<sequence length="242" mass="27358">MSDMSFPQGTAASKGPECSFENWWGMSGEWVEAPNERRGGESGVQRIRIGDGTIAYAKRQVGHIYRSLRHPFGRPTALRERDALASIAALGVGVPELLFCEARRDGQGGWRALLVSAELSGYVSLEEWYASGDQARYDQAVRNVFLTQLGAMLARLHKARWQHGCLYDKHVFLRTREVNGQVEFDVALLDLEKCRRRFSSQRAARRDLLQLKRHSSFSHADWQTLVYGYQAVFGKVIKGLQP</sequence>
<protein>
    <submittedName>
        <fullName evidence="1">LPS kinase</fullName>
    </submittedName>
</protein>
<evidence type="ECO:0000313" key="2">
    <source>
        <dbReference type="Proteomes" id="UP000616499"/>
    </source>
</evidence>
<dbReference type="Proteomes" id="UP000616499">
    <property type="component" value="Unassembled WGS sequence"/>
</dbReference>
<proteinExistence type="predicted"/>
<dbReference type="InterPro" id="IPR027023">
    <property type="entry name" value="Put_LipoPS_kinase_InaA"/>
</dbReference>
<dbReference type="GO" id="GO:0016301">
    <property type="term" value="F:kinase activity"/>
    <property type="evidence" value="ECO:0007669"/>
    <property type="project" value="UniProtKB-KW"/>
</dbReference>
<evidence type="ECO:0000313" key="1">
    <source>
        <dbReference type="EMBL" id="GGM04914.1"/>
    </source>
</evidence>
<gene>
    <name evidence="1" type="ORF">GCM10009425_15290</name>
</gene>
<dbReference type="SUPFAM" id="SSF56112">
    <property type="entry name" value="Protein kinase-like (PK-like)"/>
    <property type="match status" value="1"/>
</dbReference>
<keyword evidence="2" id="KW-1185">Reference proteome</keyword>
<keyword evidence="1" id="KW-0808">Transferase</keyword>